<dbReference type="AlphaFoldDB" id="A0A2S9YNU3"/>
<evidence type="ECO:0000256" key="2">
    <source>
        <dbReference type="ARBA" id="ARBA00022764"/>
    </source>
</evidence>
<reference evidence="9 10" key="1">
    <citation type="submission" date="2018-03" db="EMBL/GenBank/DDBJ databases">
        <title>Draft Genome Sequences of the Obligatory Marine Myxobacteria Enhygromyxa salina SWB007.</title>
        <authorList>
            <person name="Poehlein A."/>
            <person name="Moghaddam J.A."/>
            <person name="Harms H."/>
            <person name="Alanjari M."/>
            <person name="Koenig G.M."/>
            <person name="Daniel R."/>
            <person name="Schaeberle T.F."/>
        </authorList>
    </citation>
    <scope>NUCLEOTIDE SEQUENCE [LARGE SCALE GENOMIC DNA]</scope>
    <source>
        <strain evidence="9 10">SWB007</strain>
    </source>
</reference>
<dbReference type="PANTHER" id="PTHR47637:SF1">
    <property type="entry name" value="CHAPERONE SURA"/>
    <property type="match status" value="1"/>
</dbReference>
<sequence length="327" mass="36399">MRAIARRSLFAVSAASLVVTLVGRPAHAEPVVLDRIVAVVNDDIILDSDLDVWMVYDERVSAELAQLQSQNASEDQMLRKLAELRPSALDELVARKLMLAQAPTFQITATEAEVEAYLQNLARNAGLGGVPELKRAVEESLRYGTWAQYRTKLREDIILYKLLGMLLNVAVSDQQVLDRYRQLSKGEEARLEVRRLVFQSTDDPAERDAQLKASKAVVRRLTQGEDVEAVAAELQQPAKLEQVTRSSVSRPIGERLFAASAGDVIGPLESGQGFVVFVVEEVVSSDLLGFEEAKEPLREQIFTEVRNKAEADLREQLRGRAHVDIRL</sequence>
<dbReference type="InterPro" id="IPR050280">
    <property type="entry name" value="OMP_Chaperone_SurA"/>
</dbReference>
<dbReference type="OrthoDB" id="14196at2"/>
<protein>
    <submittedName>
        <fullName evidence="9">Peptidyl-prolyl cis-trans isomerase SurA</fullName>
    </submittedName>
</protein>
<keyword evidence="3" id="KW-0697">Rotamase</keyword>
<keyword evidence="5 9" id="KW-0413">Isomerase</keyword>
<dbReference type="EMBL" id="PVNL01000069">
    <property type="protein sequence ID" value="PRQ06754.1"/>
    <property type="molecule type" value="Genomic_DNA"/>
</dbReference>
<dbReference type="InterPro" id="IPR015391">
    <property type="entry name" value="SurA_N"/>
</dbReference>
<evidence type="ECO:0000256" key="5">
    <source>
        <dbReference type="ARBA" id="ARBA00023235"/>
    </source>
</evidence>
<name>A0A2S9YNU3_9BACT</name>
<dbReference type="Proteomes" id="UP000238823">
    <property type="component" value="Unassembled WGS sequence"/>
</dbReference>
<dbReference type="InterPro" id="IPR046357">
    <property type="entry name" value="PPIase_dom_sf"/>
</dbReference>
<dbReference type="GO" id="GO:0003755">
    <property type="term" value="F:peptidyl-prolyl cis-trans isomerase activity"/>
    <property type="evidence" value="ECO:0007669"/>
    <property type="project" value="UniProtKB-KW"/>
</dbReference>
<evidence type="ECO:0000313" key="10">
    <source>
        <dbReference type="Proteomes" id="UP000238823"/>
    </source>
</evidence>
<keyword evidence="2" id="KW-0574">Periplasm</keyword>
<feature type="signal peptide" evidence="6">
    <location>
        <begin position="1"/>
        <end position="28"/>
    </location>
</feature>
<organism evidence="9 10">
    <name type="scientific">Enhygromyxa salina</name>
    <dbReference type="NCBI Taxonomy" id="215803"/>
    <lineage>
        <taxon>Bacteria</taxon>
        <taxon>Pseudomonadati</taxon>
        <taxon>Myxococcota</taxon>
        <taxon>Polyangia</taxon>
        <taxon>Nannocystales</taxon>
        <taxon>Nannocystaceae</taxon>
        <taxon>Enhygromyxa</taxon>
    </lineage>
</organism>
<feature type="chain" id="PRO_5015599977" evidence="6">
    <location>
        <begin position="29"/>
        <end position="327"/>
    </location>
</feature>
<evidence type="ECO:0000259" key="8">
    <source>
        <dbReference type="Pfam" id="PF13145"/>
    </source>
</evidence>
<dbReference type="InterPro" id="IPR027304">
    <property type="entry name" value="Trigger_fact/SurA_dom_sf"/>
</dbReference>
<comment type="caution">
    <text evidence="9">The sequence shown here is derived from an EMBL/GenBank/DDBJ whole genome shotgun (WGS) entry which is preliminary data.</text>
</comment>
<feature type="domain" description="SurA N-terminal" evidence="7">
    <location>
        <begin position="33"/>
        <end position="161"/>
    </location>
</feature>
<evidence type="ECO:0000313" key="9">
    <source>
        <dbReference type="EMBL" id="PRQ06754.1"/>
    </source>
</evidence>
<accession>A0A2S9YNU3</accession>
<proteinExistence type="predicted"/>
<dbReference type="SUPFAM" id="SSF54534">
    <property type="entry name" value="FKBP-like"/>
    <property type="match status" value="1"/>
</dbReference>
<dbReference type="InterPro" id="IPR000297">
    <property type="entry name" value="PPIase_PpiC"/>
</dbReference>
<evidence type="ECO:0000256" key="4">
    <source>
        <dbReference type="ARBA" id="ARBA00023186"/>
    </source>
</evidence>
<dbReference type="RefSeq" id="WP_146157833.1">
    <property type="nucleotide sequence ID" value="NZ_PVNL01000069.1"/>
</dbReference>
<evidence type="ECO:0000259" key="7">
    <source>
        <dbReference type="Pfam" id="PF09312"/>
    </source>
</evidence>
<evidence type="ECO:0000256" key="3">
    <source>
        <dbReference type="ARBA" id="ARBA00023110"/>
    </source>
</evidence>
<dbReference type="Pfam" id="PF13145">
    <property type="entry name" value="Rotamase_2"/>
    <property type="match status" value="1"/>
</dbReference>
<keyword evidence="4" id="KW-0143">Chaperone</keyword>
<evidence type="ECO:0000256" key="6">
    <source>
        <dbReference type="SAM" id="SignalP"/>
    </source>
</evidence>
<dbReference type="SUPFAM" id="SSF109998">
    <property type="entry name" value="Triger factor/SurA peptide-binding domain-like"/>
    <property type="match status" value="1"/>
</dbReference>
<dbReference type="Gene3D" id="3.10.50.40">
    <property type="match status" value="1"/>
</dbReference>
<gene>
    <name evidence="9" type="ORF">ENSA7_36300</name>
</gene>
<dbReference type="Pfam" id="PF09312">
    <property type="entry name" value="SurA_N"/>
    <property type="match status" value="1"/>
</dbReference>
<keyword evidence="1 6" id="KW-0732">Signal</keyword>
<feature type="domain" description="PpiC" evidence="8">
    <location>
        <begin position="189"/>
        <end position="295"/>
    </location>
</feature>
<evidence type="ECO:0000256" key="1">
    <source>
        <dbReference type="ARBA" id="ARBA00022729"/>
    </source>
</evidence>
<dbReference type="PANTHER" id="PTHR47637">
    <property type="entry name" value="CHAPERONE SURA"/>
    <property type="match status" value="1"/>
</dbReference>
<dbReference type="Gene3D" id="1.10.4030.10">
    <property type="entry name" value="Porin chaperone SurA, peptide-binding domain"/>
    <property type="match status" value="1"/>
</dbReference>